<evidence type="ECO:0000259" key="7">
    <source>
        <dbReference type="PROSITE" id="PS50011"/>
    </source>
</evidence>
<keyword evidence="1 3" id="KW-0547">Nucleotide-binding</keyword>
<dbReference type="InterPro" id="IPR017441">
    <property type="entry name" value="Protein_kinase_ATP_BS"/>
</dbReference>
<dbReference type="InterPro" id="IPR050117">
    <property type="entry name" value="MAPK"/>
</dbReference>
<evidence type="ECO:0000256" key="5">
    <source>
        <dbReference type="SAM" id="Coils"/>
    </source>
</evidence>
<keyword evidence="9" id="KW-0808">Transferase</keyword>
<feature type="binding site" evidence="3">
    <location>
        <position position="141"/>
    </location>
    <ligand>
        <name>ATP</name>
        <dbReference type="ChEBI" id="CHEBI:30616"/>
    </ligand>
</feature>
<dbReference type="Proteomes" id="UP000515125">
    <property type="component" value="Unplaced"/>
</dbReference>
<feature type="non-terminal residue" evidence="9">
    <location>
        <position position="484"/>
    </location>
</feature>
<dbReference type="GO" id="GO:0005524">
    <property type="term" value="F:ATP binding"/>
    <property type="evidence" value="ECO:0007669"/>
    <property type="project" value="UniProtKB-UniRule"/>
</dbReference>
<dbReference type="AlphaFoldDB" id="A0A6P6RR42"/>
<dbReference type="Gene3D" id="1.10.510.10">
    <property type="entry name" value="Transferase(Phosphotransferase) domain 1"/>
    <property type="match status" value="2"/>
</dbReference>
<dbReference type="InterPro" id="IPR011009">
    <property type="entry name" value="Kinase-like_dom_sf"/>
</dbReference>
<sequence length="484" mass="53695">MQRSQGTTLKQPGQVVPSSIPHKQQQQRTQDAGASFANHHHQQHHPQQDDQEQQQHASSDAPYTAAQRPSPSTLQSVSKKDSVAVPAPESSYCFGPSGRKEKLRRIQISGDTTWIGSGAYGCVASFEETAEKAVSKVAVKKIGDLFRDLVDAKRILREIKILKALQHENMIHLIEILDPLTPANVIHRDLKPSNILVNLNCDVKICDFGLARGVTDTSNNAATEFQQQSAGSPVEGLGDSQLCAMEMDGESQHGSSSNAHTSSSRSGPSARLVGRSSWASLQRTIEAAAAPANEGISFSSLFPGACPQALDLLRRLLAFNPSKRITALEALRHPYFKGLYCQEDEPKATQPMDWSFDNFRPTKRLLQNMIYKEILSFHPNIALRDKALLQMRGITTQQLLPLLPKQLGASLLQLDHELQQQLQQQKIQQQLQEQLERQQQQQQLLLQQQQQRNPLLHRSCCSAPADSSSAGQSAEELQQQQQQQ</sequence>
<dbReference type="InterPro" id="IPR008271">
    <property type="entry name" value="Ser/Thr_kinase_AS"/>
</dbReference>
<dbReference type="PROSITE" id="PS00107">
    <property type="entry name" value="PROTEIN_KINASE_ATP"/>
    <property type="match status" value="1"/>
</dbReference>
<feature type="coiled-coil region" evidence="5">
    <location>
        <begin position="418"/>
        <end position="452"/>
    </location>
</feature>
<feature type="compositionally biased region" description="Polar residues" evidence="6">
    <location>
        <begin position="21"/>
        <end position="32"/>
    </location>
</feature>
<feature type="region of interest" description="Disordered" evidence="6">
    <location>
        <begin position="248"/>
        <end position="271"/>
    </location>
</feature>
<keyword evidence="8" id="KW-1185">Reference proteome</keyword>
<name>A0A6P6RR42_9EIME</name>
<feature type="domain" description="Protein kinase" evidence="7">
    <location>
        <begin position="1"/>
        <end position="336"/>
    </location>
</feature>
<reference evidence="9" key="1">
    <citation type="submission" date="2025-08" db="UniProtKB">
        <authorList>
            <consortium name="RefSeq"/>
        </authorList>
    </citation>
    <scope>IDENTIFICATION</scope>
</reference>
<evidence type="ECO:0000256" key="2">
    <source>
        <dbReference type="ARBA" id="ARBA00022840"/>
    </source>
</evidence>
<dbReference type="Gene3D" id="3.30.200.20">
    <property type="entry name" value="Phosphorylase Kinase, domain 1"/>
    <property type="match status" value="2"/>
</dbReference>
<feature type="compositionally biased region" description="Low complexity" evidence="6">
    <location>
        <begin position="252"/>
        <end position="266"/>
    </location>
</feature>
<dbReference type="SUPFAM" id="SSF56112">
    <property type="entry name" value="Protein kinase-like (PK-like)"/>
    <property type="match status" value="1"/>
</dbReference>
<evidence type="ECO:0000256" key="4">
    <source>
        <dbReference type="RuleBase" id="RU000304"/>
    </source>
</evidence>
<proteinExistence type="inferred from homology"/>
<feature type="compositionally biased region" description="Polar residues" evidence="6">
    <location>
        <begin position="67"/>
        <end position="77"/>
    </location>
</feature>
<dbReference type="SMART" id="SM00220">
    <property type="entry name" value="S_TKc"/>
    <property type="match status" value="1"/>
</dbReference>
<dbReference type="RefSeq" id="XP_026190261.1">
    <property type="nucleotide sequence ID" value="XM_026334476.1"/>
</dbReference>
<keyword evidence="2 3" id="KW-0067">ATP-binding</keyword>
<evidence type="ECO:0000256" key="3">
    <source>
        <dbReference type="PROSITE-ProRule" id="PRU10141"/>
    </source>
</evidence>
<dbReference type="InterPro" id="IPR000719">
    <property type="entry name" value="Prot_kinase_dom"/>
</dbReference>
<feature type="compositionally biased region" description="Polar residues" evidence="6">
    <location>
        <begin position="1"/>
        <end position="11"/>
    </location>
</feature>
<evidence type="ECO:0000313" key="9">
    <source>
        <dbReference type="RefSeq" id="XP_026190261.1"/>
    </source>
</evidence>
<dbReference type="PANTHER" id="PTHR24055">
    <property type="entry name" value="MITOGEN-ACTIVATED PROTEIN KINASE"/>
    <property type="match status" value="1"/>
</dbReference>
<feature type="compositionally biased region" description="Low complexity" evidence="6">
    <location>
        <begin position="459"/>
        <end position="470"/>
    </location>
</feature>
<protein>
    <submittedName>
        <fullName evidence="9">Mitogen-activated protein kinase HOG1A</fullName>
    </submittedName>
</protein>
<dbReference type="PROSITE" id="PS50011">
    <property type="entry name" value="PROTEIN_KINASE_DOM"/>
    <property type="match status" value="1"/>
</dbReference>
<accession>A0A6P6RR42</accession>
<dbReference type="GO" id="GO:0004674">
    <property type="term" value="F:protein serine/threonine kinase activity"/>
    <property type="evidence" value="ECO:0007669"/>
    <property type="project" value="UniProtKB-KW"/>
</dbReference>
<gene>
    <name evidence="9" type="primary">LOC34619435</name>
</gene>
<comment type="similarity">
    <text evidence="4">Belongs to the protein kinase superfamily.</text>
</comment>
<feature type="region of interest" description="Disordered" evidence="6">
    <location>
        <begin position="1"/>
        <end position="97"/>
    </location>
</feature>
<dbReference type="OrthoDB" id="192887at2759"/>
<evidence type="ECO:0000256" key="6">
    <source>
        <dbReference type="SAM" id="MobiDB-lite"/>
    </source>
</evidence>
<keyword evidence="9" id="KW-0418">Kinase</keyword>
<dbReference type="PROSITE" id="PS00108">
    <property type="entry name" value="PROTEIN_KINASE_ST"/>
    <property type="match status" value="1"/>
</dbReference>
<keyword evidence="5" id="KW-0175">Coiled coil</keyword>
<keyword evidence="4" id="KW-0723">Serine/threonine-protein kinase</keyword>
<evidence type="ECO:0000256" key="1">
    <source>
        <dbReference type="ARBA" id="ARBA00022741"/>
    </source>
</evidence>
<dbReference type="GeneID" id="34619435"/>
<evidence type="ECO:0000313" key="8">
    <source>
        <dbReference type="Proteomes" id="UP000515125"/>
    </source>
</evidence>
<dbReference type="Pfam" id="PF00069">
    <property type="entry name" value="Pkinase"/>
    <property type="match status" value="1"/>
</dbReference>
<feature type="region of interest" description="Disordered" evidence="6">
    <location>
        <begin position="457"/>
        <end position="484"/>
    </location>
</feature>
<organism evidence="8 9">
    <name type="scientific">Cyclospora cayetanensis</name>
    <dbReference type="NCBI Taxonomy" id="88456"/>
    <lineage>
        <taxon>Eukaryota</taxon>
        <taxon>Sar</taxon>
        <taxon>Alveolata</taxon>
        <taxon>Apicomplexa</taxon>
        <taxon>Conoidasida</taxon>
        <taxon>Coccidia</taxon>
        <taxon>Eucoccidiorida</taxon>
        <taxon>Eimeriorina</taxon>
        <taxon>Eimeriidae</taxon>
        <taxon>Cyclospora</taxon>
    </lineage>
</organism>